<dbReference type="SMART" id="SM00466">
    <property type="entry name" value="SRA"/>
    <property type="match status" value="1"/>
</dbReference>
<dbReference type="InterPro" id="IPR036987">
    <property type="entry name" value="SRA-YDG_sf"/>
</dbReference>
<evidence type="ECO:0008006" key="19">
    <source>
        <dbReference type="Google" id="ProtNLM"/>
    </source>
</evidence>
<dbReference type="PANTHER" id="PTHR45660">
    <property type="entry name" value="HISTONE-LYSINE N-METHYLTRANSFERASE SETMAR"/>
    <property type="match status" value="1"/>
</dbReference>
<dbReference type="InterPro" id="IPR015947">
    <property type="entry name" value="PUA-like_sf"/>
</dbReference>
<proteinExistence type="inferred from homology"/>
<dbReference type="OMA" id="DDFRAND"/>
<dbReference type="SMART" id="SM00468">
    <property type="entry name" value="PreSET"/>
    <property type="match status" value="1"/>
</dbReference>
<keyword evidence="3" id="KW-0158">Chromosome</keyword>
<dbReference type="GO" id="GO:0003690">
    <property type="term" value="F:double-stranded DNA binding"/>
    <property type="evidence" value="ECO:0007669"/>
    <property type="project" value="TreeGrafter"/>
</dbReference>
<organism evidence="17 18">
    <name type="scientific">Corchorus capsularis</name>
    <name type="common">Jute</name>
    <dbReference type="NCBI Taxonomy" id="210143"/>
    <lineage>
        <taxon>Eukaryota</taxon>
        <taxon>Viridiplantae</taxon>
        <taxon>Streptophyta</taxon>
        <taxon>Embryophyta</taxon>
        <taxon>Tracheophyta</taxon>
        <taxon>Spermatophyta</taxon>
        <taxon>Magnoliopsida</taxon>
        <taxon>eudicotyledons</taxon>
        <taxon>Gunneridae</taxon>
        <taxon>Pentapetalae</taxon>
        <taxon>rosids</taxon>
        <taxon>malvids</taxon>
        <taxon>Malvales</taxon>
        <taxon>Malvaceae</taxon>
        <taxon>Grewioideae</taxon>
        <taxon>Apeibeae</taxon>
        <taxon>Corchorus</taxon>
    </lineage>
</organism>
<keyword evidence="7" id="KW-0949">S-adenosyl-L-methionine</keyword>
<dbReference type="InterPro" id="IPR046341">
    <property type="entry name" value="SET_dom_sf"/>
</dbReference>
<protein>
    <recommendedName>
        <fullName evidence="19">SET domain-containing protein</fullName>
    </recommendedName>
</protein>
<dbReference type="OrthoDB" id="5792673at2759"/>
<evidence type="ECO:0000256" key="12">
    <source>
        <dbReference type="PROSITE-ProRule" id="PRU00358"/>
    </source>
</evidence>
<dbReference type="AlphaFoldDB" id="A0A1R3JJ39"/>
<dbReference type="PROSITE" id="PS50280">
    <property type="entry name" value="SET"/>
    <property type="match status" value="1"/>
</dbReference>
<evidence type="ECO:0000256" key="3">
    <source>
        <dbReference type="ARBA" id="ARBA00022454"/>
    </source>
</evidence>
<dbReference type="GO" id="GO:0019901">
    <property type="term" value="F:protein kinase binding"/>
    <property type="evidence" value="ECO:0007669"/>
    <property type="project" value="InterPro"/>
</dbReference>
<keyword evidence="18" id="KW-1185">Reference proteome</keyword>
<dbReference type="GO" id="GO:0008270">
    <property type="term" value="F:zinc ion binding"/>
    <property type="evidence" value="ECO:0007669"/>
    <property type="project" value="InterPro"/>
</dbReference>
<dbReference type="Pfam" id="PF02182">
    <property type="entry name" value="SAD_SRA"/>
    <property type="match status" value="1"/>
</dbReference>
<keyword evidence="4" id="KW-0489">Methyltransferase</keyword>
<dbReference type="Gene3D" id="2.170.270.10">
    <property type="entry name" value="SET domain"/>
    <property type="match status" value="1"/>
</dbReference>
<dbReference type="PROSITE" id="PS51015">
    <property type="entry name" value="YDG"/>
    <property type="match status" value="1"/>
</dbReference>
<dbReference type="InterPro" id="IPR007728">
    <property type="entry name" value="Pre-SET_dom"/>
</dbReference>
<comment type="caution">
    <text evidence="17">The sequence shown here is derived from an EMBL/GenBank/DDBJ whole genome shotgun (WGS) entry which is preliminary data.</text>
</comment>
<dbReference type="PROSITE" id="PS50867">
    <property type="entry name" value="PRE_SET"/>
    <property type="match status" value="1"/>
</dbReference>
<evidence type="ECO:0000259" key="14">
    <source>
        <dbReference type="PROSITE" id="PS50867"/>
    </source>
</evidence>
<dbReference type="InterPro" id="IPR036915">
    <property type="entry name" value="Cyclin-like_sf"/>
</dbReference>
<sequence length="947" mass="107816">MAEGSNEQETVPKVITFLSSLLQRVAESNDHSRRFQSQKISVFHGLTRPTISIRTYLERIFKYANCSPSCFVVAYVYLDRFVQMQPSLPLNSFNVHRLLITSVLVSAKFMDDIYYNNAYYAKVGGISTAEMNLLERPVVAFIMVYFTRKFRESPRRFKFLPIKGLANSRVWNLFSHHPQRLLHESVMVEVLSRERPHGFPPPEYKRRRVSAFRDYPVVRKYPPPKIRKGLTIKRGFPSMLNAPTSLRNQSTSDSNNSHSAMLNAPMEDFNSNHVRERTNAKQDDFRANDVCDCKPMDHSTATKMNSSPEVKESNLAMIVWNGQCQLDNIPIATNVYICRDVEDSSPSKVEDYEVVLKDEERHKVSSPTKQASLLMVVNDEQDHQATKECEDDLVVNSSQEVVCDDLVTVRNNELRNPCDMVKEVLHLFREVYHERSKAADKRRSGLHQEVASFLRKQHKWVNMDKRLGPVPGVEIGDCFNWRTELSVVGLHHEYICGIDYMDLDDGRKLATSIVDSGIYDNVVESHDGQEFPDVLIYSGKGENPKISKKPLNDQKLEGGNLALKNSAEAKTPIRVIRKLSFKRANIKGSDYMYVYDGLYFVDGVREERASTGRLVFKFVLKRFPGQPKLDWTRLVTKYHVSQVKERIPIRVVNLLDDERTDLSQGEENVPIRVVNSLDDERNDISQGEEKIPIRVVNSLDDERPPSFNYITNVTYPKSCRPPKPSDGCDCIGGCSDSEDCPCIVKNGGEIPYSYGECVMNMKPLIVECGPSCKCFTSCLNRVSQRGIRFPLEVFKTERKGWGVRSRSFIPSGGFICEYTGEVLGDDEAENLIGHDEYLFNISLHDASELSHSTVVNESFTIDAAQFGNVGRFINHSCSPNLYAQEVLFDHDDKRMPHIMLFAVEDIPPLEELTYDYNYEIGTVVDANGKVKVKACHCGSSECNGRMY</sequence>
<evidence type="ECO:0000313" key="18">
    <source>
        <dbReference type="Proteomes" id="UP000188268"/>
    </source>
</evidence>
<feature type="domain" description="Post-SET" evidence="15">
    <location>
        <begin position="931"/>
        <end position="947"/>
    </location>
</feature>
<keyword evidence="10" id="KW-0131">Cell cycle</keyword>
<dbReference type="Gramene" id="OMO94810">
    <property type="protein sequence ID" value="OMO94810"/>
    <property type="gene ID" value="CCACVL1_05802"/>
</dbReference>
<evidence type="ECO:0000256" key="1">
    <source>
        <dbReference type="ARBA" id="ARBA00004584"/>
    </source>
</evidence>
<evidence type="ECO:0000256" key="6">
    <source>
        <dbReference type="ARBA" id="ARBA00022679"/>
    </source>
</evidence>
<evidence type="ECO:0000256" key="2">
    <source>
        <dbReference type="ARBA" id="ARBA00007215"/>
    </source>
</evidence>
<feature type="domain" description="YDG" evidence="16">
    <location>
        <begin position="468"/>
        <end position="622"/>
    </location>
</feature>
<keyword evidence="8" id="KW-0156">Chromatin regulator</keyword>
<dbReference type="SMART" id="SM00317">
    <property type="entry name" value="SET"/>
    <property type="match status" value="1"/>
</dbReference>
<dbReference type="InterPro" id="IPR025794">
    <property type="entry name" value="H3-K9-MeTrfase_plant"/>
</dbReference>
<dbReference type="InterPro" id="IPR003616">
    <property type="entry name" value="Post-SET_dom"/>
</dbReference>
<accession>A0A1R3JJ39</accession>
<dbReference type="GO" id="GO:0005634">
    <property type="term" value="C:nucleus"/>
    <property type="evidence" value="ECO:0007669"/>
    <property type="project" value="UniProtKB-SubCell"/>
</dbReference>
<evidence type="ECO:0000256" key="8">
    <source>
        <dbReference type="ARBA" id="ARBA00022853"/>
    </source>
</evidence>
<gene>
    <name evidence="17" type="ORF">CCACVL1_05802</name>
</gene>
<evidence type="ECO:0000256" key="7">
    <source>
        <dbReference type="ARBA" id="ARBA00022691"/>
    </source>
</evidence>
<evidence type="ECO:0000256" key="9">
    <source>
        <dbReference type="ARBA" id="ARBA00023242"/>
    </source>
</evidence>
<dbReference type="SUPFAM" id="SSF82199">
    <property type="entry name" value="SET domain"/>
    <property type="match status" value="1"/>
</dbReference>
<name>A0A1R3JJ39_COCAP</name>
<evidence type="ECO:0000256" key="11">
    <source>
        <dbReference type="ARBA" id="ARBA00023328"/>
    </source>
</evidence>
<dbReference type="GO" id="GO:0000775">
    <property type="term" value="C:chromosome, centromeric region"/>
    <property type="evidence" value="ECO:0007669"/>
    <property type="project" value="UniProtKB-SubCell"/>
</dbReference>
<evidence type="ECO:0000256" key="5">
    <source>
        <dbReference type="ARBA" id="ARBA00022618"/>
    </source>
</evidence>
<keyword evidence="9 12" id="KW-0539">Nucleus</keyword>
<comment type="subcellular location">
    <subcellularLocation>
        <location evidence="1">Chromosome</location>
        <location evidence="1">Centromere</location>
    </subcellularLocation>
    <subcellularLocation>
        <location evidence="12">Nucleus</location>
    </subcellularLocation>
</comment>
<dbReference type="InterPro" id="IPR013922">
    <property type="entry name" value="Cyclin_PHO80-like"/>
</dbReference>
<dbReference type="GO" id="GO:0051301">
    <property type="term" value="P:cell division"/>
    <property type="evidence" value="ECO:0007669"/>
    <property type="project" value="UniProtKB-KW"/>
</dbReference>
<evidence type="ECO:0000259" key="13">
    <source>
        <dbReference type="PROSITE" id="PS50280"/>
    </source>
</evidence>
<dbReference type="Pfam" id="PF08613">
    <property type="entry name" value="Cyclin"/>
    <property type="match status" value="1"/>
</dbReference>
<evidence type="ECO:0000259" key="16">
    <source>
        <dbReference type="PROSITE" id="PS51015"/>
    </source>
</evidence>
<dbReference type="Pfam" id="PF00856">
    <property type="entry name" value="SET"/>
    <property type="match status" value="1"/>
</dbReference>
<dbReference type="Gene3D" id="2.30.280.10">
    <property type="entry name" value="SRA-YDG"/>
    <property type="match status" value="1"/>
</dbReference>
<dbReference type="GO" id="GO:0032259">
    <property type="term" value="P:methylation"/>
    <property type="evidence" value="ECO:0007669"/>
    <property type="project" value="UniProtKB-KW"/>
</dbReference>
<dbReference type="InterPro" id="IPR001214">
    <property type="entry name" value="SET_dom"/>
</dbReference>
<evidence type="ECO:0000256" key="4">
    <source>
        <dbReference type="ARBA" id="ARBA00022603"/>
    </source>
</evidence>
<dbReference type="Gene3D" id="1.10.472.10">
    <property type="entry name" value="Cyclin-like"/>
    <property type="match status" value="1"/>
</dbReference>
<dbReference type="InterPro" id="IPR003105">
    <property type="entry name" value="SRA_YDG"/>
</dbReference>
<evidence type="ECO:0000259" key="15">
    <source>
        <dbReference type="PROSITE" id="PS50868"/>
    </source>
</evidence>
<keyword evidence="6" id="KW-0808">Transferase</keyword>
<dbReference type="SUPFAM" id="SSF47954">
    <property type="entry name" value="Cyclin-like"/>
    <property type="match status" value="1"/>
</dbReference>
<dbReference type="PROSITE" id="PS50868">
    <property type="entry name" value="POST_SET"/>
    <property type="match status" value="1"/>
</dbReference>
<dbReference type="STRING" id="210143.A0A1R3JJ39"/>
<dbReference type="Pfam" id="PF05033">
    <property type="entry name" value="Pre-SET"/>
    <property type="match status" value="1"/>
</dbReference>
<dbReference type="GO" id="GO:0042054">
    <property type="term" value="F:histone methyltransferase activity"/>
    <property type="evidence" value="ECO:0007669"/>
    <property type="project" value="InterPro"/>
</dbReference>
<reference evidence="17 18" key="1">
    <citation type="submission" date="2013-09" db="EMBL/GenBank/DDBJ databases">
        <title>Corchorus capsularis genome sequencing.</title>
        <authorList>
            <person name="Alam M."/>
            <person name="Haque M.S."/>
            <person name="Islam M.S."/>
            <person name="Emdad E.M."/>
            <person name="Islam M.M."/>
            <person name="Ahmed B."/>
            <person name="Halim A."/>
            <person name="Hossen Q.M.M."/>
            <person name="Hossain M.Z."/>
            <person name="Ahmed R."/>
            <person name="Khan M.M."/>
            <person name="Islam R."/>
            <person name="Rashid M.M."/>
            <person name="Khan S.A."/>
            <person name="Rahman M.S."/>
            <person name="Alam M."/>
        </authorList>
    </citation>
    <scope>NUCLEOTIDE SEQUENCE [LARGE SCALE GENOMIC DNA]</scope>
    <source>
        <strain evidence="18">cv. CVL-1</strain>
        <tissue evidence="17">Whole seedling</tissue>
    </source>
</reference>
<dbReference type="InterPro" id="IPR051357">
    <property type="entry name" value="H3K9_HMTase_SUVAR3-9"/>
</dbReference>
<dbReference type="SUPFAM" id="SSF88697">
    <property type="entry name" value="PUA domain-like"/>
    <property type="match status" value="1"/>
</dbReference>
<comment type="similarity">
    <text evidence="2">Belongs to the cyclin family. Cyclin U/P subfamily.</text>
</comment>
<dbReference type="PROSITE" id="PS51575">
    <property type="entry name" value="SAM_MT43_SUVAR39_2"/>
    <property type="match status" value="1"/>
</dbReference>
<dbReference type="EMBL" id="AWWV01007778">
    <property type="protein sequence ID" value="OMO94810.1"/>
    <property type="molecule type" value="Genomic_DNA"/>
</dbReference>
<keyword evidence="11" id="KW-0137">Centromere</keyword>
<evidence type="ECO:0000313" key="17">
    <source>
        <dbReference type="EMBL" id="OMO94810.1"/>
    </source>
</evidence>
<dbReference type="Proteomes" id="UP000188268">
    <property type="component" value="Unassembled WGS sequence"/>
</dbReference>
<feature type="domain" description="SET" evidence="13">
    <location>
        <begin position="789"/>
        <end position="917"/>
    </location>
</feature>
<dbReference type="PANTHER" id="PTHR45660:SF83">
    <property type="entry name" value="HISTONE-LYSINE N-METHYLTRANSFERASE, H3 LYSINE-9 SPECIFIC SUVH5-LIKE ISOFORM X1"/>
    <property type="match status" value="1"/>
</dbReference>
<keyword evidence="5" id="KW-0132">Cell division</keyword>
<feature type="domain" description="Pre-SET" evidence="14">
    <location>
        <begin position="726"/>
        <end position="786"/>
    </location>
</feature>
<evidence type="ECO:0000256" key="10">
    <source>
        <dbReference type="ARBA" id="ARBA00023306"/>
    </source>
</evidence>